<dbReference type="PANTHER" id="PTHR42960">
    <property type="entry name" value="YCF46 PROTEIN"/>
    <property type="match status" value="1"/>
</dbReference>
<gene>
    <name evidence="6" type="ORF">NJ959_11230</name>
</gene>
<feature type="domain" description="AAA+ ATPase" evidence="5">
    <location>
        <begin position="277"/>
        <end position="413"/>
    </location>
</feature>
<evidence type="ECO:0000256" key="2">
    <source>
        <dbReference type="ARBA" id="ARBA00022840"/>
    </source>
</evidence>
<dbReference type="SMART" id="SM00382">
    <property type="entry name" value="AAA"/>
    <property type="match status" value="1"/>
</dbReference>
<comment type="similarity">
    <text evidence="3">Belongs to the AAA ATPase family. Highly divergent.</text>
</comment>
<organism evidence="6 7">
    <name type="scientific">Limnofasciculus baicalensis BBK-W-15</name>
    <dbReference type="NCBI Taxonomy" id="2699891"/>
    <lineage>
        <taxon>Bacteria</taxon>
        <taxon>Bacillati</taxon>
        <taxon>Cyanobacteriota</taxon>
        <taxon>Cyanophyceae</taxon>
        <taxon>Coleofasciculales</taxon>
        <taxon>Coleofasciculaceae</taxon>
        <taxon>Limnofasciculus</taxon>
        <taxon>Limnofasciculus baicalensis</taxon>
    </lineage>
</organism>
<keyword evidence="1" id="KW-0547">Nucleotide-binding</keyword>
<dbReference type="GO" id="GO:0016887">
    <property type="term" value="F:ATP hydrolysis activity"/>
    <property type="evidence" value="ECO:0007669"/>
    <property type="project" value="InterPro"/>
</dbReference>
<dbReference type="Proteomes" id="UP001204953">
    <property type="component" value="Unassembled WGS sequence"/>
</dbReference>
<keyword evidence="7" id="KW-1185">Reference proteome</keyword>
<proteinExistence type="inferred from homology"/>
<reference evidence="6" key="1">
    <citation type="submission" date="2022-06" db="EMBL/GenBank/DDBJ databases">
        <title>New cyanobacteria of genus Symplocastrum in benthos of Lake Baikal.</title>
        <authorList>
            <person name="Sorokovikova E."/>
            <person name="Tikhonova I."/>
            <person name="Krasnopeev A."/>
            <person name="Evseev P."/>
            <person name="Gladkikh A."/>
            <person name="Belykh O."/>
        </authorList>
    </citation>
    <scope>NUCLEOTIDE SEQUENCE</scope>
    <source>
        <strain evidence="6">BBK-W-15</strain>
    </source>
</reference>
<dbReference type="InterPro" id="IPR027417">
    <property type="entry name" value="P-loop_NTPase"/>
</dbReference>
<accession>A0AAE3KMB1</accession>
<evidence type="ECO:0000259" key="5">
    <source>
        <dbReference type="SMART" id="SM00382"/>
    </source>
</evidence>
<dbReference type="InterPro" id="IPR003959">
    <property type="entry name" value="ATPase_AAA_core"/>
</dbReference>
<dbReference type="InterPro" id="IPR003593">
    <property type="entry name" value="AAA+_ATPase"/>
</dbReference>
<dbReference type="CDD" id="cd19507">
    <property type="entry name" value="RecA-like_Ycf46-like"/>
    <property type="match status" value="1"/>
</dbReference>
<dbReference type="Gene3D" id="3.40.50.300">
    <property type="entry name" value="P-loop containing nucleotide triphosphate hydrolases"/>
    <property type="match status" value="1"/>
</dbReference>
<evidence type="ECO:0000313" key="6">
    <source>
        <dbReference type="EMBL" id="MCP2729029.1"/>
    </source>
</evidence>
<name>A0AAE3KMB1_9CYAN</name>
<evidence type="ECO:0000256" key="1">
    <source>
        <dbReference type="ARBA" id="ARBA00022741"/>
    </source>
</evidence>
<sequence length="522" mass="58866">MKSNFTKEISEIIRARFPLIYLQTFEEERALGILKDLCASSGKNGLNRPLYAWSQTQGLKQYPDGKIDTSLLSPHQLLDHIEKATNTALYVLLDFHIYLDDQHRTPDNDRIVRRLREIGISLRNANFARTVAIISPIVNLPQSLQKDVMMMDFPLPTQPEIRTALDRLILKQKGGGVQVFLTEEDKQQLCKAALGLTQQEAEGTFARAMASNGALTASDVDLILAQKQQILKKSGALEYVGSDFNLADVGGLENLKKWLDKRNRTWMDEAKRYNLPAPKGVMVTGVPGCGKSLIAKAISSMWKLPLLRFDISSVFGVYVGQSEANMRRALQTAEALAPCILWVDEIEKGLGGASGGEGDSGTTRRVFGNFLTWMQEKQALVFVFATANQINRLPPELLRKGRFDEIFFVDLPNIEERKQIFKVHLRRRLTSPEARGEFQETEQILEELATLSDKFIGAEIEDAITNALYEAFFESRAFRLEDLKRIIKNTPRFADMQADYLQSIRSWAKQRAVSASKGFEQD</sequence>
<evidence type="ECO:0000256" key="3">
    <source>
        <dbReference type="ARBA" id="ARBA00038088"/>
    </source>
</evidence>
<comment type="caution">
    <text evidence="6">The sequence shown here is derived from an EMBL/GenBank/DDBJ whole genome shotgun (WGS) entry which is preliminary data.</text>
</comment>
<dbReference type="Gene3D" id="1.10.8.60">
    <property type="match status" value="1"/>
</dbReference>
<evidence type="ECO:0000313" key="7">
    <source>
        <dbReference type="Proteomes" id="UP001204953"/>
    </source>
</evidence>
<evidence type="ECO:0000256" key="4">
    <source>
        <dbReference type="ARBA" id="ARBA00040480"/>
    </source>
</evidence>
<dbReference type="SUPFAM" id="SSF52540">
    <property type="entry name" value="P-loop containing nucleoside triphosphate hydrolases"/>
    <property type="match status" value="1"/>
</dbReference>
<keyword evidence="2" id="KW-0067">ATP-binding</keyword>
<dbReference type="AlphaFoldDB" id="A0AAE3KMB1"/>
<dbReference type="GO" id="GO:0005524">
    <property type="term" value="F:ATP binding"/>
    <property type="evidence" value="ECO:0007669"/>
    <property type="project" value="UniProtKB-KW"/>
</dbReference>
<dbReference type="PANTHER" id="PTHR42960:SF1">
    <property type="entry name" value="YCF46 PROTEIN"/>
    <property type="match status" value="1"/>
</dbReference>
<protein>
    <recommendedName>
        <fullName evidence="4">Uncharacterized AAA domain-containing protein ycf46</fullName>
    </recommendedName>
</protein>
<dbReference type="EMBL" id="JAMZMM010000089">
    <property type="protein sequence ID" value="MCP2729029.1"/>
    <property type="molecule type" value="Genomic_DNA"/>
</dbReference>
<dbReference type="InterPro" id="IPR052381">
    <property type="entry name" value="AAA_domain_protein"/>
</dbReference>
<dbReference type="Pfam" id="PF00004">
    <property type="entry name" value="AAA"/>
    <property type="match status" value="1"/>
</dbReference>
<dbReference type="RefSeq" id="WP_254011818.1">
    <property type="nucleotide sequence ID" value="NZ_JAMZMM010000089.1"/>
</dbReference>